<dbReference type="PANTHER" id="PTHR34584">
    <property type="entry name" value="NA(+)/H(+) ANTIPORTER SUBUNIT E1"/>
    <property type="match status" value="1"/>
</dbReference>
<accession>A0A4Q7LRH6</accession>
<keyword evidence="5 8" id="KW-1133">Transmembrane helix</keyword>
<dbReference type="RefSeq" id="WP_130485034.1">
    <property type="nucleotide sequence ID" value="NZ_SGWW01000002.1"/>
</dbReference>
<dbReference type="NCBIfam" id="NF006521">
    <property type="entry name" value="PRK08965.1-5"/>
    <property type="match status" value="1"/>
</dbReference>
<feature type="transmembrane region" description="Helical" evidence="8">
    <location>
        <begin position="31"/>
        <end position="50"/>
    </location>
</feature>
<dbReference type="GO" id="GO:0005886">
    <property type="term" value="C:plasma membrane"/>
    <property type="evidence" value="ECO:0007669"/>
    <property type="project" value="UniProtKB-SubCell"/>
</dbReference>
<name>A0A4Q7LRH6_9MICO</name>
<evidence type="ECO:0000256" key="5">
    <source>
        <dbReference type="ARBA" id="ARBA00022989"/>
    </source>
</evidence>
<dbReference type="InterPro" id="IPR002758">
    <property type="entry name" value="Cation_antiport_E"/>
</dbReference>
<keyword evidence="6 8" id="KW-0472">Membrane</keyword>
<evidence type="ECO:0000313" key="9">
    <source>
        <dbReference type="EMBL" id="RZS57466.1"/>
    </source>
</evidence>
<feature type="transmembrane region" description="Helical" evidence="8">
    <location>
        <begin position="57"/>
        <end position="75"/>
    </location>
</feature>
<dbReference type="PANTHER" id="PTHR34584:SF1">
    <property type="entry name" value="NA(+)_H(+) ANTIPORTER SUBUNIT E1"/>
    <property type="match status" value="1"/>
</dbReference>
<dbReference type="GO" id="GO:0008324">
    <property type="term" value="F:monoatomic cation transmembrane transporter activity"/>
    <property type="evidence" value="ECO:0007669"/>
    <property type="project" value="InterPro"/>
</dbReference>
<organism evidence="9 10">
    <name type="scientific">Microcella putealis</name>
    <dbReference type="NCBI Taxonomy" id="337005"/>
    <lineage>
        <taxon>Bacteria</taxon>
        <taxon>Bacillati</taxon>
        <taxon>Actinomycetota</taxon>
        <taxon>Actinomycetes</taxon>
        <taxon>Micrococcales</taxon>
        <taxon>Microbacteriaceae</taxon>
        <taxon>Microcella</taxon>
    </lineage>
</organism>
<comment type="subcellular location">
    <subcellularLocation>
        <location evidence="1">Cell membrane</location>
        <topology evidence="1">Multi-pass membrane protein</topology>
    </subcellularLocation>
</comment>
<evidence type="ECO:0000256" key="7">
    <source>
        <dbReference type="SAM" id="MobiDB-lite"/>
    </source>
</evidence>
<reference evidence="9 10" key="1">
    <citation type="journal article" date="2015" name="Stand. Genomic Sci.">
        <title>Genomic Encyclopedia of Bacterial and Archaeal Type Strains, Phase III: the genomes of soil and plant-associated and newly described type strains.</title>
        <authorList>
            <person name="Whitman W.B."/>
            <person name="Woyke T."/>
            <person name="Klenk H.P."/>
            <person name="Zhou Y."/>
            <person name="Lilburn T.G."/>
            <person name="Beck B.J."/>
            <person name="De Vos P."/>
            <person name="Vandamme P."/>
            <person name="Eisen J.A."/>
            <person name="Garrity G."/>
            <person name="Hugenholtz P."/>
            <person name="Kyrpides N.C."/>
        </authorList>
    </citation>
    <scope>NUCLEOTIDE SEQUENCE [LARGE SCALE GENOMIC DNA]</scope>
    <source>
        <strain evidence="9 10">CV2</strain>
    </source>
</reference>
<dbReference type="Proteomes" id="UP000293519">
    <property type="component" value="Unassembled WGS sequence"/>
</dbReference>
<dbReference type="Pfam" id="PF01899">
    <property type="entry name" value="MNHE"/>
    <property type="match status" value="1"/>
</dbReference>
<gene>
    <name evidence="9" type="ORF">EV141_1179</name>
</gene>
<proteinExistence type="inferred from homology"/>
<feature type="region of interest" description="Disordered" evidence="7">
    <location>
        <begin position="1"/>
        <end position="25"/>
    </location>
</feature>
<dbReference type="OrthoDB" id="3556991at2"/>
<evidence type="ECO:0000256" key="6">
    <source>
        <dbReference type="ARBA" id="ARBA00023136"/>
    </source>
</evidence>
<keyword evidence="3" id="KW-1003">Cell membrane</keyword>
<evidence type="ECO:0000256" key="8">
    <source>
        <dbReference type="SAM" id="Phobius"/>
    </source>
</evidence>
<evidence type="ECO:0000256" key="1">
    <source>
        <dbReference type="ARBA" id="ARBA00004651"/>
    </source>
</evidence>
<sequence length="201" mass="22576">MSDTTPPVDDRDRVLTPASAPEPPAEPRRRITFLQLSPLLIALVIFWMLLWGSTTPLTILTGIVLAVLVTRVLYLPRVVLAPRVNPWWFIMFLAVFFGQLVTASFQVAFQAVFARRIQKNAVITAQLHTRSDFILTSTAIAISLVPGSVVLEIDREHAILYVHVLGADSPEKIDRARATIIETERRLLRALGSRDEWEAVR</sequence>
<feature type="transmembrane region" description="Helical" evidence="8">
    <location>
        <begin position="87"/>
        <end position="109"/>
    </location>
</feature>
<protein>
    <submittedName>
        <fullName evidence="9">Multisubunit sodium/proton antiporter MrpE subunit</fullName>
    </submittedName>
</protein>
<keyword evidence="10" id="KW-1185">Reference proteome</keyword>
<evidence type="ECO:0000256" key="2">
    <source>
        <dbReference type="ARBA" id="ARBA00006228"/>
    </source>
</evidence>
<dbReference type="EMBL" id="SGWW01000002">
    <property type="protein sequence ID" value="RZS57466.1"/>
    <property type="molecule type" value="Genomic_DNA"/>
</dbReference>
<keyword evidence="4 8" id="KW-0812">Transmembrane</keyword>
<evidence type="ECO:0000256" key="3">
    <source>
        <dbReference type="ARBA" id="ARBA00022475"/>
    </source>
</evidence>
<dbReference type="AlphaFoldDB" id="A0A4Q7LRH6"/>
<comment type="caution">
    <text evidence="9">The sequence shown here is derived from an EMBL/GenBank/DDBJ whole genome shotgun (WGS) entry which is preliminary data.</text>
</comment>
<evidence type="ECO:0000313" key="10">
    <source>
        <dbReference type="Proteomes" id="UP000293519"/>
    </source>
</evidence>
<evidence type="ECO:0000256" key="4">
    <source>
        <dbReference type="ARBA" id="ARBA00022692"/>
    </source>
</evidence>
<comment type="similarity">
    <text evidence="2">Belongs to the CPA3 antiporters (TC 2.A.63) subunit E family.</text>
</comment>